<evidence type="ECO:0000256" key="2">
    <source>
        <dbReference type="ARBA" id="ARBA00022517"/>
    </source>
</evidence>
<dbReference type="FunCoup" id="A0A1S3H998">
    <property type="interactions" value="736"/>
</dbReference>
<dbReference type="PANTHER" id="PTHR11702">
    <property type="entry name" value="DEVELOPMENTALLY REGULATED GTP-BINDING PROTEIN-RELATED"/>
    <property type="match status" value="1"/>
</dbReference>
<keyword evidence="2" id="KW-0690">Ribosome biogenesis</keyword>
<dbReference type="CDD" id="cd01898">
    <property type="entry name" value="Obg"/>
    <property type="match status" value="1"/>
</dbReference>
<accession>A0A1S3H998</accession>
<gene>
    <name evidence="8" type="primary">LOC106153333</name>
</gene>
<keyword evidence="7" id="KW-1185">Reference proteome</keyword>
<keyword evidence="3" id="KW-0547">Nucleotide-binding</keyword>
<dbReference type="Pfam" id="PF01018">
    <property type="entry name" value="GTP1_OBG"/>
    <property type="match status" value="1"/>
</dbReference>
<dbReference type="InterPro" id="IPR036726">
    <property type="entry name" value="GTP1_OBG_dom_sf"/>
</dbReference>
<dbReference type="KEGG" id="lak:106153333"/>
<sequence>MLKNICQQCHLLQSVRTVILRHCSTEVGSHKLATKKVKTRAAGNTNESFADHCKVRVRGGNGGDGSMVFLRQAFKEFGGPAGGDGGNGGHVIFRASNKISNLNLVRAVYQADEGGRGEGNCCHGKSAEHLYIEVPTGTIFKELETQKLAADLSSEGDMFLAARGGAGGRGNHFFLSNEMRVPRICEEGGRGEEEQYLVELRVMANAGLIGFPNAGKSTLLRALSRARPKVASYAFTTRKPHIGMVQYNDYAQVSVADIPGLVTDAHKNRGLGFSFLRHIQRCSCLLYVLDLSQEEPWQQLEDLKYELEQFEAGLSERPHAIIGNKIDLPKARKNLDLLREKVQLPVYPVSAKFLLNIEELKCHIRKIYDEHIDKS</sequence>
<dbReference type="GO" id="GO:0003924">
    <property type="term" value="F:GTPase activity"/>
    <property type="evidence" value="ECO:0007669"/>
    <property type="project" value="InterPro"/>
</dbReference>
<feature type="domain" description="Obg" evidence="6">
    <location>
        <begin position="47"/>
        <end position="203"/>
    </location>
</feature>
<dbReference type="AlphaFoldDB" id="A0A1S3H998"/>
<dbReference type="RefSeq" id="XP_013382670.1">
    <property type="nucleotide sequence ID" value="XM_013527216.1"/>
</dbReference>
<evidence type="ECO:0000313" key="8">
    <source>
        <dbReference type="RefSeq" id="XP_013382670.1"/>
    </source>
</evidence>
<dbReference type="NCBIfam" id="TIGR02729">
    <property type="entry name" value="Obg_CgtA"/>
    <property type="match status" value="1"/>
</dbReference>
<dbReference type="FunFam" id="2.70.210.12:FF:000001">
    <property type="entry name" value="GTPase Obg"/>
    <property type="match status" value="1"/>
</dbReference>
<keyword evidence="4" id="KW-0342">GTP-binding</keyword>
<organism evidence="7 8">
    <name type="scientific">Lingula anatina</name>
    <name type="common">Brachiopod</name>
    <name type="synonym">Lingula unguis</name>
    <dbReference type="NCBI Taxonomy" id="7574"/>
    <lineage>
        <taxon>Eukaryota</taxon>
        <taxon>Metazoa</taxon>
        <taxon>Spiralia</taxon>
        <taxon>Lophotrochozoa</taxon>
        <taxon>Brachiopoda</taxon>
        <taxon>Linguliformea</taxon>
        <taxon>Lingulata</taxon>
        <taxon>Lingulida</taxon>
        <taxon>Linguloidea</taxon>
        <taxon>Lingulidae</taxon>
        <taxon>Lingula</taxon>
    </lineage>
</organism>
<dbReference type="SUPFAM" id="SSF82051">
    <property type="entry name" value="Obg GTP-binding protein N-terminal domain"/>
    <property type="match status" value="1"/>
</dbReference>
<dbReference type="GO" id="GO:0000287">
    <property type="term" value="F:magnesium ion binding"/>
    <property type="evidence" value="ECO:0007669"/>
    <property type="project" value="InterPro"/>
</dbReference>
<evidence type="ECO:0000259" key="6">
    <source>
        <dbReference type="PROSITE" id="PS51883"/>
    </source>
</evidence>
<dbReference type="SUPFAM" id="SSF52540">
    <property type="entry name" value="P-loop containing nucleoside triphosphate hydrolases"/>
    <property type="match status" value="1"/>
</dbReference>
<dbReference type="Gene3D" id="3.40.50.300">
    <property type="entry name" value="P-loop containing nucleotide triphosphate hydrolases"/>
    <property type="match status" value="1"/>
</dbReference>
<dbReference type="GO" id="GO:0005525">
    <property type="term" value="F:GTP binding"/>
    <property type="evidence" value="ECO:0007669"/>
    <property type="project" value="UniProtKB-KW"/>
</dbReference>
<evidence type="ECO:0000256" key="3">
    <source>
        <dbReference type="ARBA" id="ARBA00022741"/>
    </source>
</evidence>
<proteinExistence type="inferred from homology"/>
<dbReference type="InterPro" id="IPR027417">
    <property type="entry name" value="P-loop_NTPase"/>
</dbReference>
<dbReference type="PROSITE" id="PS51710">
    <property type="entry name" value="G_OBG"/>
    <property type="match status" value="1"/>
</dbReference>
<dbReference type="InterPro" id="IPR014100">
    <property type="entry name" value="GTP-bd_Obg/CgtA"/>
</dbReference>
<evidence type="ECO:0000256" key="4">
    <source>
        <dbReference type="ARBA" id="ARBA00023134"/>
    </source>
</evidence>
<dbReference type="InterPro" id="IPR006073">
    <property type="entry name" value="GTP-bd"/>
</dbReference>
<name>A0A1S3H998_LINAN</name>
<dbReference type="PROSITE" id="PS51883">
    <property type="entry name" value="OBG"/>
    <property type="match status" value="1"/>
</dbReference>
<dbReference type="STRING" id="7574.A0A1S3H998"/>
<feature type="domain" description="OBG-type G" evidence="5">
    <location>
        <begin position="204"/>
        <end position="369"/>
    </location>
</feature>
<evidence type="ECO:0000313" key="7">
    <source>
        <dbReference type="Proteomes" id="UP000085678"/>
    </source>
</evidence>
<dbReference type="InterPro" id="IPR006169">
    <property type="entry name" value="GTP1_OBG_dom"/>
</dbReference>
<dbReference type="InterPro" id="IPR031167">
    <property type="entry name" value="G_OBG"/>
</dbReference>
<protein>
    <submittedName>
        <fullName evidence="8">Mitochondrial ribosome-associated GTPase 2</fullName>
    </submittedName>
</protein>
<evidence type="ECO:0000256" key="1">
    <source>
        <dbReference type="ARBA" id="ARBA00007699"/>
    </source>
</evidence>
<dbReference type="Pfam" id="PF01926">
    <property type="entry name" value="MMR_HSR1"/>
    <property type="match status" value="1"/>
</dbReference>
<dbReference type="InterPro" id="IPR045086">
    <property type="entry name" value="OBG_GTPase"/>
</dbReference>
<dbReference type="PANTHER" id="PTHR11702:SF31">
    <property type="entry name" value="MITOCHONDRIAL RIBOSOME-ASSOCIATED GTPASE 2"/>
    <property type="match status" value="1"/>
</dbReference>
<dbReference type="PIRSF" id="PIRSF002401">
    <property type="entry name" value="GTP_bd_Obg/CgtA"/>
    <property type="match status" value="1"/>
</dbReference>
<reference evidence="8" key="1">
    <citation type="submission" date="2025-08" db="UniProtKB">
        <authorList>
            <consortium name="RefSeq"/>
        </authorList>
    </citation>
    <scope>IDENTIFICATION</scope>
    <source>
        <tissue evidence="8">Gonads</tissue>
    </source>
</reference>
<evidence type="ECO:0000259" key="5">
    <source>
        <dbReference type="PROSITE" id="PS51710"/>
    </source>
</evidence>
<dbReference type="OrthoDB" id="347018at2759"/>
<dbReference type="Proteomes" id="UP000085678">
    <property type="component" value="Unplaced"/>
</dbReference>
<dbReference type="GO" id="GO:0042254">
    <property type="term" value="P:ribosome biogenesis"/>
    <property type="evidence" value="ECO:0007669"/>
    <property type="project" value="UniProtKB-UniRule"/>
</dbReference>
<dbReference type="GO" id="GO:0005739">
    <property type="term" value="C:mitochondrion"/>
    <property type="evidence" value="ECO:0007669"/>
    <property type="project" value="TreeGrafter"/>
</dbReference>
<dbReference type="PRINTS" id="PR00326">
    <property type="entry name" value="GTP1OBG"/>
</dbReference>
<dbReference type="GeneID" id="106153333"/>
<dbReference type="NCBIfam" id="NF008956">
    <property type="entry name" value="PRK12299.1"/>
    <property type="match status" value="1"/>
</dbReference>
<dbReference type="Gene3D" id="2.70.210.12">
    <property type="entry name" value="GTP1/OBG domain"/>
    <property type="match status" value="1"/>
</dbReference>
<dbReference type="InParanoid" id="A0A1S3H998"/>
<comment type="similarity">
    <text evidence="1">Belongs to the TRAFAC class OBG-HflX-like GTPase superfamily. OBG GTPase family.</text>
</comment>